<dbReference type="AlphaFoldDB" id="A0A9Q0G3L1"/>
<comment type="caution">
    <text evidence="2">The sequence shown here is derived from an EMBL/GenBank/DDBJ whole genome shotgun (WGS) entry which is preliminary data.</text>
</comment>
<accession>A0A9Q0G3L1</accession>
<dbReference type="PANTHER" id="PTHR11746">
    <property type="entry name" value="O-METHYLTRANSFERASE"/>
    <property type="match status" value="1"/>
</dbReference>
<dbReference type="Proteomes" id="UP001141552">
    <property type="component" value="Unassembled WGS sequence"/>
</dbReference>
<reference evidence="2" key="2">
    <citation type="journal article" date="2023" name="Plants (Basel)">
        <title>Annotation of the Turnera subulata (Passifloraceae) Draft Genome Reveals the S-Locus Evolved after the Divergence of Turneroideae from Passifloroideae in a Stepwise Manner.</title>
        <authorList>
            <person name="Henning P.M."/>
            <person name="Roalson E.H."/>
            <person name="Mir W."/>
            <person name="McCubbin A.G."/>
            <person name="Shore J.S."/>
        </authorList>
    </citation>
    <scope>NUCLEOTIDE SEQUENCE</scope>
    <source>
        <strain evidence="2">F60SS</strain>
    </source>
</reference>
<dbReference type="Gene3D" id="1.10.10.10">
    <property type="entry name" value="Winged helix-like DNA-binding domain superfamily/Winged helix DNA-binding domain"/>
    <property type="match status" value="1"/>
</dbReference>
<dbReference type="SUPFAM" id="SSF46785">
    <property type="entry name" value="Winged helix' DNA-binding domain"/>
    <property type="match status" value="1"/>
</dbReference>
<gene>
    <name evidence="2" type="ORF">Tsubulata_020016</name>
</gene>
<dbReference type="Pfam" id="PF08100">
    <property type="entry name" value="Dimerisation"/>
    <property type="match status" value="1"/>
</dbReference>
<feature type="non-terminal residue" evidence="2">
    <location>
        <position position="136"/>
    </location>
</feature>
<dbReference type="InterPro" id="IPR016461">
    <property type="entry name" value="COMT-like"/>
</dbReference>
<organism evidence="2 3">
    <name type="scientific">Turnera subulata</name>
    <dbReference type="NCBI Taxonomy" id="218843"/>
    <lineage>
        <taxon>Eukaryota</taxon>
        <taxon>Viridiplantae</taxon>
        <taxon>Streptophyta</taxon>
        <taxon>Embryophyta</taxon>
        <taxon>Tracheophyta</taxon>
        <taxon>Spermatophyta</taxon>
        <taxon>Magnoliopsida</taxon>
        <taxon>eudicotyledons</taxon>
        <taxon>Gunneridae</taxon>
        <taxon>Pentapetalae</taxon>
        <taxon>rosids</taxon>
        <taxon>fabids</taxon>
        <taxon>Malpighiales</taxon>
        <taxon>Passifloraceae</taxon>
        <taxon>Turnera</taxon>
    </lineage>
</organism>
<dbReference type="EMBL" id="JAKUCV010002350">
    <property type="protein sequence ID" value="KAJ4842958.1"/>
    <property type="molecule type" value="Genomic_DNA"/>
</dbReference>
<feature type="domain" description="O-methyltransferase dimerisation" evidence="1">
    <location>
        <begin position="15"/>
        <end position="87"/>
    </location>
</feature>
<dbReference type="GO" id="GO:0008168">
    <property type="term" value="F:methyltransferase activity"/>
    <property type="evidence" value="ECO:0007669"/>
    <property type="project" value="InterPro"/>
</dbReference>
<keyword evidence="3" id="KW-1185">Reference proteome</keyword>
<evidence type="ECO:0000259" key="1">
    <source>
        <dbReference type="Pfam" id="PF08100"/>
    </source>
</evidence>
<evidence type="ECO:0000313" key="3">
    <source>
        <dbReference type="Proteomes" id="UP001141552"/>
    </source>
</evidence>
<dbReference type="GO" id="GO:0046983">
    <property type="term" value="F:protein dimerization activity"/>
    <property type="evidence" value="ECO:0007669"/>
    <property type="project" value="InterPro"/>
</dbReference>
<name>A0A9Q0G3L1_9ROSI</name>
<evidence type="ECO:0000313" key="2">
    <source>
        <dbReference type="EMBL" id="KAJ4842958.1"/>
    </source>
</evidence>
<dbReference type="InterPro" id="IPR036388">
    <property type="entry name" value="WH-like_DNA-bd_sf"/>
</dbReference>
<dbReference type="InterPro" id="IPR036390">
    <property type="entry name" value="WH_DNA-bd_sf"/>
</dbReference>
<dbReference type="InterPro" id="IPR012967">
    <property type="entry name" value="COMT_dimerisation"/>
</dbReference>
<sequence>MGSSDSDMLLRGQPQLRIADIINSHGGRPVSLSQIASGIDSSNVDIAFLARIMRFLVRKGIFTAHEDPSQDGVTLYGLTETSKWILHDSDLSLAPMLLMENHPWLEWRKLLAEGGFPRYKIIKIPALPSIIEAYTE</sequence>
<reference evidence="2" key="1">
    <citation type="submission" date="2022-02" db="EMBL/GenBank/DDBJ databases">
        <authorList>
            <person name="Henning P.M."/>
            <person name="McCubbin A.G."/>
            <person name="Shore J.S."/>
        </authorList>
    </citation>
    <scope>NUCLEOTIDE SEQUENCE</scope>
    <source>
        <strain evidence="2">F60SS</strain>
        <tissue evidence="2">Leaves</tissue>
    </source>
</reference>
<dbReference type="OrthoDB" id="1606438at2759"/>
<proteinExistence type="predicted"/>
<protein>
    <recommendedName>
        <fullName evidence="1">O-methyltransferase dimerisation domain-containing protein</fullName>
    </recommendedName>
</protein>